<accession>A0A8S3UQ86</accession>
<sequence length="238" mass="26656">MENCACCGEHFNKRPDRKRYERTNIHTNYKTFGSVANAIEGLYGVSVTPSKDVYICNNCTCLITTANKKAEKIRETESRLRKSVTVNNTKIGHAVSNIGRGKYSKGFRELWKQSKTAKRAAIHVLQDEIRNEVTQFAKTTPGETSLDDILGFNWNLILHKAAIVCPSLTDLLTSALTRHRQVNKTKKKGSKIISVAPVLGALLCMIGFHRSVRSSLFQQLNSVKMWLGGSKRKVIMVT</sequence>
<dbReference type="InterPro" id="IPR013087">
    <property type="entry name" value="Znf_C2H2_type"/>
</dbReference>
<dbReference type="Proteomes" id="UP000683360">
    <property type="component" value="Unassembled WGS sequence"/>
</dbReference>
<keyword evidence="1" id="KW-0862">Zinc</keyword>
<dbReference type="AlphaFoldDB" id="A0A8S3UQ86"/>
<keyword evidence="1" id="KW-0863">Zinc-finger</keyword>
<evidence type="ECO:0000313" key="3">
    <source>
        <dbReference type="EMBL" id="CAG2246069.1"/>
    </source>
</evidence>
<keyword evidence="1" id="KW-0479">Metal-binding</keyword>
<reference evidence="3" key="1">
    <citation type="submission" date="2021-03" db="EMBL/GenBank/DDBJ databases">
        <authorList>
            <person name="Bekaert M."/>
        </authorList>
    </citation>
    <scope>NUCLEOTIDE SEQUENCE</scope>
</reference>
<organism evidence="3 4">
    <name type="scientific">Mytilus edulis</name>
    <name type="common">Blue mussel</name>
    <dbReference type="NCBI Taxonomy" id="6550"/>
    <lineage>
        <taxon>Eukaryota</taxon>
        <taxon>Metazoa</taxon>
        <taxon>Spiralia</taxon>
        <taxon>Lophotrochozoa</taxon>
        <taxon>Mollusca</taxon>
        <taxon>Bivalvia</taxon>
        <taxon>Autobranchia</taxon>
        <taxon>Pteriomorphia</taxon>
        <taxon>Mytilida</taxon>
        <taxon>Mytiloidea</taxon>
        <taxon>Mytilidae</taxon>
        <taxon>Mytilinae</taxon>
        <taxon>Mytilus</taxon>
    </lineage>
</organism>
<protein>
    <recommendedName>
        <fullName evidence="2">C2H2-type domain-containing protein</fullName>
    </recommendedName>
</protein>
<dbReference type="OrthoDB" id="10362201at2759"/>
<comment type="caution">
    <text evidence="3">The sequence shown here is derived from an EMBL/GenBank/DDBJ whole genome shotgun (WGS) entry which is preliminary data.</text>
</comment>
<dbReference type="EMBL" id="CAJPWZ010002824">
    <property type="protein sequence ID" value="CAG2246069.1"/>
    <property type="molecule type" value="Genomic_DNA"/>
</dbReference>
<feature type="domain" description="C2H2-type" evidence="2">
    <location>
        <begin position="2"/>
        <end position="31"/>
    </location>
</feature>
<proteinExistence type="predicted"/>
<name>A0A8S3UQ86_MYTED</name>
<evidence type="ECO:0000256" key="1">
    <source>
        <dbReference type="PROSITE-ProRule" id="PRU00042"/>
    </source>
</evidence>
<gene>
    <name evidence="3" type="ORF">MEDL_58054</name>
</gene>
<dbReference type="GO" id="GO:0008270">
    <property type="term" value="F:zinc ion binding"/>
    <property type="evidence" value="ECO:0007669"/>
    <property type="project" value="UniProtKB-KW"/>
</dbReference>
<keyword evidence="4" id="KW-1185">Reference proteome</keyword>
<evidence type="ECO:0000313" key="4">
    <source>
        <dbReference type="Proteomes" id="UP000683360"/>
    </source>
</evidence>
<evidence type="ECO:0000259" key="2">
    <source>
        <dbReference type="PROSITE" id="PS50157"/>
    </source>
</evidence>
<dbReference type="PROSITE" id="PS50157">
    <property type="entry name" value="ZINC_FINGER_C2H2_2"/>
    <property type="match status" value="1"/>
</dbReference>